<protein>
    <submittedName>
        <fullName evidence="5">Spore germination protein KA</fullName>
    </submittedName>
</protein>
<feature type="transmembrane region" description="Helical" evidence="4">
    <location>
        <begin position="411"/>
        <end position="430"/>
    </location>
</feature>
<keyword evidence="2 4" id="KW-0472">Membrane</keyword>
<dbReference type="AlphaFoldDB" id="A0A1I4NR00"/>
<organism evidence="5 6">
    <name type="scientific">Pelosinus propionicus DSM 13327</name>
    <dbReference type="NCBI Taxonomy" id="1123291"/>
    <lineage>
        <taxon>Bacteria</taxon>
        <taxon>Bacillati</taxon>
        <taxon>Bacillota</taxon>
        <taxon>Negativicutes</taxon>
        <taxon>Selenomonadales</taxon>
        <taxon>Sporomusaceae</taxon>
        <taxon>Pelosinus</taxon>
    </lineage>
</organism>
<dbReference type="GO" id="GO:0016020">
    <property type="term" value="C:membrane"/>
    <property type="evidence" value="ECO:0007669"/>
    <property type="project" value="InterPro"/>
</dbReference>
<sequence length="628" mass="69976">MKKSTSSNLITAIKDFLVYQPPAQPTPFVLTETQAEKAENEGKFCPSAAVTEGIRELEFMVNYAKKLDAFMKKSSKELRSKEKHEVVKKIKAEFEMIQTEWKEIKKHTIQNHSIDGMYNNAVISTDINENQNILESIYQLPLNKDVVIRNITISDQPKIKVLVIFMDGLIDKKIINMTLLEPLMFMKNIQENVQGEDFISFVMEECLPSGQASRVGSFKEVQQAINTGDAVVFFDGCGEAVAVETKGYEHRSIGNPTTEQSVRGSQNAFTEVLRVNTALVRTMLHASDLVTEMIPIGARGHSNCAVMYIKSITNEELVEEVKRRINGISTDIITDSGVLEHFIEDFPRNPFPQTLSTERPDRVAIHLSEGRVAIFIDGSPFGHILPVSFFTLMHSSDDFSLNLYYTNMLRLVRWLGALLSLLLPSLYLAISTFHQEAIPTELLLSIAAARAQVPFPTIIEILFMEFSFELIREGGLRIPGILGSTIGIVGALILGQTAVTAKIVSPIMVIVIALTGLASYSIPDYRLASAFRLTRFIFVFLAMAMGLIGVACGFLLFIAMLCSLKSFGMPYLAPLAPKTVNGGDTIFRSSSYHQKRRPDTLNSKDDIRQKKPSRSWLTESSKGGKDHE</sequence>
<dbReference type="InterPro" id="IPR050768">
    <property type="entry name" value="UPF0353/GerABKA_families"/>
</dbReference>
<evidence type="ECO:0000256" key="3">
    <source>
        <dbReference type="SAM" id="MobiDB-lite"/>
    </source>
</evidence>
<comment type="similarity">
    <text evidence="1">Belongs to the GerABKA family.</text>
</comment>
<accession>A0A1I4NR00</accession>
<keyword evidence="4" id="KW-0812">Transmembrane</keyword>
<feature type="transmembrane region" description="Helical" evidence="4">
    <location>
        <begin position="535"/>
        <end position="561"/>
    </location>
</feature>
<gene>
    <name evidence="5" type="ORF">SAMN04490355_10513</name>
</gene>
<feature type="compositionally biased region" description="Basic and acidic residues" evidence="3">
    <location>
        <begin position="597"/>
        <end position="609"/>
    </location>
</feature>
<feature type="region of interest" description="Disordered" evidence="3">
    <location>
        <begin position="591"/>
        <end position="628"/>
    </location>
</feature>
<dbReference type="OrthoDB" id="9772630at2"/>
<dbReference type="PANTHER" id="PTHR22550">
    <property type="entry name" value="SPORE GERMINATION PROTEIN"/>
    <property type="match status" value="1"/>
</dbReference>
<reference evidence="6" key="1">
    <citation type="submission" date="2016-10" db="EMBL/GenBank/DDBJ databases">
        <authorList>
            <person name="Varghese N."/>
            <person name="Submissions S."/>
        </authorList>
    </citation>
    <scope>NUCLEOTIDE SEQUENCE [LARGE SCALE GENOMIC DNA]</scope>
    <source>
        <strain evidence="6">DSM 13327</strain>
    </source>
</reference>
<feature type="transmembrane region" description="Helical" evidence="4">
    <location>
        <begin position="476"/>
        <end position="497"/>
    </location>
</feature>
<dbReference type="RefSeq" id="WP_090942234.1">
    <property type="nucleotide sequence ID" value="NZ_FOTS01000051.1"/>
</dbReference>
<proteinExistence type="inferred from homology"/>
<keyword evidence="4" id="KW-1133">Transmembrane helix</keyword>
<feature type="transmembrane region" description="Helical" evidence="4">
    <location>
        <begin position="503"/>
        <end position="523"/>
    </location>
</feature>
<dbReference type="PANTHER" id="PTHR22550:SF5">
    <property type="entry name" value="LEUCINE ZIPPER PROTEIN 4"/>
    <property type="match status" value="1"/>
</dbReference>
<dbReference type="Proteomes" id="UP000199520">
    <property type="component" value="Unassembled WGS sequence"/>
</dbReference>
<evidence type="ECO:0000256" key="4">
    <source>
        <dbReference type="SAM" id="Phobius"/>
    </source>
</evidence>
<keyword evidence="6" id="KW-1185">Reference proteome</keyword>
<feature type="transmembrane region" description="Helical" evidence="4">
    <location>
        <begin position="442"/>
        <end position="464"/>
    </location>
</feature>
<dbReference type="InterPro" id="IPR004995">
    <property type="entry name" value="Spore_Ger"/>
</dbReference>
<evidence type="ECO:0000256" key="1">
    <source>
        <dbReference type="ARBA" id="ARBA00005278"/>
    </source>
</evidence>
<dbReference type="Pfam" id="PF03323">
    <property type="entry name" value="GerA"/>
    <property type="match status" value="1"/>
</dbReference>
<dbReference type="GO" id="GO:0009847">
    <property type="term" value="P:spore germination"/>
    <property type="evidence" value="ECO:0007669"/>
    <property type="project" value="InterPro"/>
</dbReference>
<name>A0A1I4NR00_9FIRM</name>
<evidence type="ECO:0000313" key="6">
    <source>
        <dbReference type="Proteomes" id="UP000199520"/>
    </source>
</evidence>
<evidence type="ECO:0000313" key="5">
    <source>
        <dbReference type="EMBL" id="SFM17972.1"/>
    </source>
</evidence>
<dbReference type="STRING" id="1123291.SAMN04490355_10513"/>
<dbReference type="EMBL" id="FOTS01000051">
    <property type="protein sequence ID" value="SFM17972.1"/>
    <property type="molecule type" value="Genomic_DNA"/>
</dbReference>
<evidence type="ECO:0000256" key="2">
    <source>
        <dbReference type="ARBA" id="ARBA00023136"/>
    </source>
</evidence>